<name>A0AAU9TKK4_EUPED</name>
<evidence type="ECO:0000313" key="3">
    <source>
        <dbReference type="Proteomes" id="UP001153954"/>
    </source>
</evidence>
<evidence type="ECO:0000313" key="2">
    <source>
        <dbReference type="EMBL" id="CAH2086055.1"/>
    </source>
</evidence>
<proteinExistence type="predicted"/>
<organism evidence="2 3">
    <name type="scientific">Euphydryas editha</name>
    <name type="common">Edith's checkerspot</name>
    <dbReference type="NCBI Taxonomy" id="104508"/>
    <lineage>
        <taxon>Eukaryota</taxon>
        <taxon>Metazoa</taxon>
        <taxon>Ecdysozoa</taxon>
        <taxon>Arthropoda</taxon>
        <taxon>Hexapoda</taxon>
        <taxon>Insecta</taxon>
        <taxon>Pterygota</taxon>
        <taxon>Neoptera</taxon>
        <taxon>Endopterygota</taxon>
        <taxon>Lepidoptera</taxon>
        <taxon>Glossata</taxon>
        <taxon>Ditrysia</taxon>
        <taxon>Papilionoidea</taxon>
        <taxon>Nymphalidae</taxon>
        <taxon>Nymphalinae</taxon>
        <taxon>Euphydryas</taxon>
    </lineage>
</organism>
<feature type="compositionally biased region" description="Basic residues" evidence="1">
    <location>
        <begin position="318"/>
        <end position="335"/>
    </location>
</feature>
<protein>
    <submittedName>
        <fullName evidence="2">Uncharacterized protein</fullName>
    </submittedName>
</protein>
<sequence>MPFKKRRNSNNENTKEKKAIATRLMVISLKVDDYIYKNKPISLQEAQLYIEEIATYKFKCVNDVRSLQVIEKLTTLMKSIINENTVCHDSNENLNTESKTKSDAIEITNVTKILPNSVTNIDKENYIEKDNNIDFNNENNNQNKSHLEHQNIEMKTFKNVTNHTIINLNDDTNNVQATTLIDERNSNGEELNNDSIILIQNNQNKNTYLTIAENDIKDFEISNVTGNNNNYNNQNIQNSFDCDGEIGKNKQNLNTKDVETCQSLKNIQINDTPKDNDKQDKIEPTVKNPKRKPKNKTVRTKKAFKASDTDKNQNTNKISKKKCVIPNKNSKRNTKNKTDLSKTFVSYNNSVKKKITLKSYKETEGKEDLSWVENIKYVREVRKEEYDLQTLEETFWTDLTLPVDFNLNDFDYID</sequence>
<evidence type="ECO:0000256" key="1">
    <source>
        <dbReference type="SAM" id="MobiDB-lite"/>
    </source>
</evidence>
<dbReference type="AlphaFoldDB" id="A0AAU9TKK4"/>
<dbReference type="EMBL" id="CAKOGL010000005">
    <property type="protein sequence ID" value="CAH2086055.1"/>
    <property type="molecule type" value="Genomic_DNA"/>
</dbReference>
<dbReference type="Proteomes" id="UP001153954">
    <property type="component" value="Unassembled WGS sequence"/>
</dbReference>
<accession>A0AAU9TKK4</accession>
<keyword evidence="3" id="KW-1185">Reference proteome</keyword>
<feature type="compositionally biased region" description="Basic and acidic residues" evidence="1">
    <location>
        <begin position="272"/>
        <end position="284"/>
    </location>
</feature>
<feature type="region of interest" description="Disordered" evidence="1">
    <location>
        <begin position="267"/>
        <end position="338"/>
    </location>
</feature>
<reference evidence="2" key="1">
    <citation type="submission" date="2022-03" db="EMBL/GenBank/DDBJ databases">
        <authorList>
            <person name="Tunstrom K."/>
        </authorList>
    </citation>
    <scope>NUCLEOTIDE SEQUENCE</scope>
</reference>
<gene>
    <name evidence="2" type="ORF">EEDITHA_LOCUS2476</name>
</gene>
<feature type="compositionally biased region" description="Basic residues" evidence="1">
    <location>
        <begin position="288"/>
        <end position="304"/>
    </location>
</feature>
<comment type="caution">
    <text evidence="2">The sequence shown here is derived from an EMBL/GenBank/DDBJ whole genome shotgun (WGS) entry which is preliminary data.</text>
</comment>